<evidence type="ECO:0000256" key="6">
    <source>
        <dbReference type="ARBA" id="ARBA00022692"/>
    </source>
</evidence>
<dbReference type="PRINTS" id="PR00260">
    <property type="entry name" value="CHEMTRNSDUCR"/>
</dbReference>
<keyword evidence="2" id="KW-1003">Cell membrane</keyword>
<evidence type="ECO:0000256" key="11">
    <source>
        <dbReference type="PROSITE-ProRule" id="PRU00284"/>
    </source>
</evidence>
<feature type="transmembrane region" description="Helical" evidence="12">
    <location>
        <begin position="32"/>
        <end position="55"/>
    </location>
</feature>
<dbReference type="InterPro" id="IPR003122">
    <property type="entry name" value="Tar_rcpt_lig-bd"/>
</dbReference>
<dbReference type="Pfam" id="PF00672">
    <property type="entry name" value="HAMP"/>
    <property type="match status" value="1"/>
</dbReference>
<evidence type="ECO:0000256" key="4">
    <source>
        <dbReference type="ARBA" id="ARBA00022500"/>
    </source>
</evidence>
<feature type="transmembrane region" description="Helical" evidence="12">
    <location>
        <begin position="210"/>
        <end position="229"/>
    </location>
</feature>
<proteinExistence type="inferred from homology"/>
<accession>A0A108IJK4</accession>
<dbReference type="InterPro" id="IPR051310">
    <property type="entry name" value="MCP_chemotaxis"/>
</dbReference>
<feature type="domain" description="HAMP" evidence="14">
    <location>
        <begin position="235"/>
        <end position="287"/>
    </location>
</feature>
<dbReference type="CDD" id="cd11386">
    <property type="entry name" value="MCP_signal"/>
    <property type="match status" value="1"/>
</dbReference>
<keyword evidence="9 11" id="KW-0807">Transducer</keyword>
<dbReference type="GO" id="GO:0005886">
    <property type="term" value="C:plasma membrane"/>
    <property type="evidence" value="ECO:0007669"/>
    <property type="project" value="UniProtKB-SubCell"/>
</dbReference>
<evidence type="ECO:0000256" key="7">
    <source>
        <dbReference type="ARBA" id="ARBA00022989"/>
    </source>
</evidence>
<evidence type="ECO:0000256" key="12">
    <source>
        <dbReference type="SAM" id="Phobius"/>
    </source>
</evidence>
<dbReference type="GO" id="GO:0007165">
    <property type="term" value="P:signal transduction"/>
    <property type="evidence" value="ECO:0007669"/>
    <property type="project" value="UniProtKB-KW"/>
</dbReference>
<evidence type="ECO:0000256" key="10">
    <source>
        <dbReference type="ARBA" id="ARBA00029447"/>
    </source>
</evidence>
<dbReference type="AlphaFoldDB" id="A0A108IJK4"/>
<comment type="caution">
    <text evidence="15">The sequence shown here is derived from an EMBL/GenBank/DDBJ whole genome shotgun (WGS) entry which is preliminary data.</text>
</comment>
<keyword evidence="7 12" id="KW-1133">Transmembrane helix</keyword>
<dbReference type="PANTHER" id="PTHR43531:SF14">
    <property type="entry name" value="METHYL-ACCEPTING CHEMOTAXIS PROTEIN I-RELATED"/>
    <property type="match status" value="1"/>
</dbReference>
<keyword evidence="3" id="KW-0488">Methylation</keyword>
<evidence type="ECO:0000256" key="9">
    <source>
        <dbReference type="ARBA" id="ARBA00023224"/>
    </source>
</evidence>
<evidence type="ECO:0000259" key="13">
    <source>
        <dbReference type="PROSITE" id="PS50111"/>
    </source>
</evidence>
<feature type="domain" description="Methyl-accepting transducer" evidence="13">
    <location>
        <begin position="292"/>
        <end position="521"/>
    </location>
</feature>
<evidence type="ECO:0000256" key="8">
    <source>
        <dbReference type="ARBA" id="ARBA00023136"/>
    </source>
</evidence>
<keyword evidence="5" id="KW-0997">Cell inner membrane</keyword>
<dbReference type="Gene3D" id="1.10.287.950">
    <property type="entry name" value="Methyl-accepting chemotaxis protein"/>
    <property type="match status" value="1"/>
</dbReference>
<dbReference type="Pfam" id="PF02203">
    <property type="entry name" value="TarH"/>
    <property type="match status" value="1"/>
</dbReference>
<dbReference type="SUPFAM" id="SSF58104">
    <property type="entry name" value="Methyl-accepting chemotaxis protein (MCP) signaling domain"/>
    <property type="match status" value="1"/>
</dbReference>
<dbReference type="SMART" id="SM00283">
    <property type="entry name" value="MA"/>
    <property type="match status" value="1"/>
</dbReference>
<comment type="similarity">
    <text evidence="10">Belongs to the methyl-accepting chemotaxis (MCP) protein family.</text>
</comment>
<dbReference type="GO" id="GO:0004888">
    <property type="term" value="F:transmembrane signaling receptor activity"/>
    <property type="evidence" value="ECO:0007669"/>
    <property type="project" value="InterPro"/>
</dbReference>
<dbReference type="Pfam" id="PF00015">
    <property type="entry name" value="MCPsignal"/>
    <property type="match status" value="1"/>
</dbReference>
<dbReference type="FunFam" id="1.10.287.950:FF:000001">
    <property type="entry name" value="Methyl-accepting chemotaxis sensory transducer"/>
    <property type="match status" value="1"/>
</dbReference>
<dbReference type="InterPro" id="IPR004089">
    <property type="entry name" value="MCPsignal_dom"/>
</dbReference>
<evidence type="ECO:0000256" key="1">
    <source>
        <dbReference type="ARBA" id="ARBA00004429"/>
    </source>
</evidence>
<protein>
    <submittedName>
        <fullName evidence="15">Chemotaxis protein</fullName>
    </submittedName>
</protein>
<reference evidence="15 16" key="1">
    <citation type="submission" date="2015-11" db="EMBL/GenBank/DDBJ databases">
        <title>Expanding the genomic diversity of Burkholderia species for the development of highly accurate diagnostics.</title>
        <authorList>
            <person name="Sahl J."/>
            <person name="Keim P."/>
            <person name="Wagner D."/>
        </authorList>
    </citation>
    <scope>NUCLEOTIDE SEQUENCE [LARGE SCALE GENOMIC DNA]</scope>
    <source>
        <strain evidence="15 16">MSMB1960WGS</strain>
    </source>
</reference>
<evidence type="ECO:0000256" key="2">
    <source>
        <dbReference type="ARBA" id="ARBA00022475"/>
    </source>
</evidence>
<dbReference type="PROSITE" id="PS50885">
    <property type="entry name" value="HAMP"/>
    <property type="match status" value="1"/>
</dbReference>
<evidence type="ECO:0000256" key="3">
    <source>
        <dbReference type="ARBA" id="ARBA00022481"/>
    </source>
</evidence>
<evidence type="ECO:0000259" key="14">
    <source>
        <dbReference type="PROSITE" id="PS50885"/>
    </source>
</evidence>
<dbReference type="PANTHER" id="PTHR43531">
    <property type="entry name" value="PROTEIN ICFG"/>
    <property type="match status" value="1"/>
</dbReference>
<keyword evidence="8 12" id="KW-0472">Membrane</keyword>
<evidence type="ECO:0000313" key="15">
    <source>
        <dbReference type="EMBL" id="KWA66175.1"/>
    </source>
</evidence>
<comment type="subcellular location">
    <subcellularLocation>
        <location evidence="1">Cell inner membrane</location>
        <topology evidence="1">Multi-pass membrane protein</topology>
    </subcellularLocation>
</comment>
<organism evidence="15">
    <name type="scientific">Burkholderia stagnalis</name>
    <dbReference type="NCBI Taxonomy" id="1503054"/>
    <lineage>
        <taxon>Bacteria</taxon>
        <taxon>Pseudomonadati</taxon>
        <taxon>Pseudomonadota</taxon>
        <taxon>Betaproteobacteria</taxon>
        <taxon>Burkholderiales</taxon>
        <taxon>Burkholderiaceae</taxon>
        <taxon>Burkholderia</taxon>
        <taxon>Burkholderia cepacia complex</taxon>
    </lineage>
</organism>
<dbReference type="EMBL" id="LPHB01000025">
    <property type="protein sequence ID" value="KWA66175.1"/>
    <property type="molecule type" value="Genomic_DNA"/>
</dbReference>
<dbReference type="PROSITE" id="PS50111">
    <property type="entry name" value="CHEMOTAXIS_TRANSDUC_2"/>
    <property type="match status" value="1"/>
</dbReference>
<dbReference type="InterPro" id="IPR003660">
    <property type="entry name" value="HAMP_dom"/>
</dbReference>
<keyword evidence="4" id="KW-0145">Chemotaxis</keyword>
<keyword evidence="6 12" id="KW-0812">Transmembrane</keyword>
<dbReference type="InterPro" id="IPR004090">
    <property type="entry name" value="Chemotax_Me-accpt_rcpt"/>
</dbReference>
<name>A0A108IJK4_9BURK</name>
<evidence type="ECO:0000256" key="5">
    <source>
        <dbReference type="ARBA" id="ARBA00022519"/>
    </source>
</evidence>
<dbReference type="SMART" id="SM00304">
    <property type="entry name" value="HAMP"/>
    <property type="match status" value="1"/>
</dbReference>
<evidence type="ECO:0000313" key="16">
    <source>
        <dbReference type="Proteomes" id="UP000068603"/>
    </source>
</evidence>
<gene>
    <name evidence="15" type="ORF">WT44_08110</name>
</gene>
<dbReference type="GO" id="GO:0006935">
    <property type="term" value="P:chemotaxis"/>
    <property type="evidence" value="ECO:0007669"/>
    <property type="project" value="UniProtKB-KW"/>
</dbReference>
<sequence length="543" mass="57661">MFRSFCKGRARVRGVRARWATMIRNVTIRGGLAATIAGCTLLLMLVIAAAVFALVKSNGALDAMYSDDTAAVVHLKTSSERLLMFRAGMGDVEQLISAGKPAVAEVKRLHALLDASNRELDAYRSLHEADAAEKALRDALLGQRDRLLSQAFAKGLKQLDDENFVDFLSTQREMPAAWFDDYQRALTALEDFQVQRQRARFEQAAGRFHLTLWAFGIAGLVALIAGVFAQRALTRAIVTPIDAAVDSFARIAAGDLTGTVESGRGNEMDRLLNALNGMRDGLVAVVRQVRHGTDAIMHDARAIAGGNRDLSMRAGQQAASLQQAAASMEQLTATVRQNADNAQDASALATRASDIASRGGEVVREVVRTMDAISDSSTRIVGIVGVIESIAFQTNILALNAAVEAARAGEQGRGFAVVASEVRHLAQRSAAAAKEIQELIAASSRNVRDGSALVARAGTTMDEILKAVGSVNAIMADISLASREQTAGIELVNASVTQMEAATQHNAELVETASTAAASLEMQSESLYAAVSLFRVDATAPAG</sequence>
<dbReference type="Proteomes" id="UP000068603">
    <property type="component" value="Unassembled WGS sequence"/>
</dbReference>
<dbReference type="CDD" id="cd06225">
    <property type="entry name" value="HAMP"/>
    <property type="match status" value="1"/>
</dbReference>
<dbReference type="STRING" id="1503054.WT74_06405"/>